<proteinExistence type="predicted"/>
<gene>
    <name evidence="1" type="ORF">F383_14398</name>
</gene>
<accession>A0A0B0NDD4</accession>
<dbReference type="Proteomes" id="UP000032142">
    <property type="component" value="Unassembled WGS sequence"/>
</dbReference>
<evidence type="ECO:0000313" key="2">
    <source>
        <dbReference type="Proteomes" id="UP000032142"/>
    </source>
</evidence>
<dbReference type="AlphaFoldDB" id="A0A0B0NDD4"/>
<name>A0A0B0NDD4_GOSAR</name>
<keyword evidence="2" id="KW-1185">Reference proteome</keyword>
<dbReference type="EMBL" id="KN394669">
    <property type="protein sequence ID" value="KHG10820.1"/>
    <property type="molecule type" value="Genomic_DNA"/>
</dbReference>
<organism evidence="1 2">
    <name type="scientific">Gossypium arboreum</name>
    <name type="common">Tree cotton</name>
    <name type="synonym">Gossypium nanking</name>
    <dbReference type="NCBI Taxonomy" id="29729"/>
    <lineage>
        <taxon>Eukaryota</taxon>
        <taxon>Viridiplantae</taxon>
        <taxon>Streptophyta</taxon>
        <taxon>Embryophyta</taxon>
        <taxon>Tracheophyta</taxon>
        <taxon>Spermatophyta</taxon>
        <taxon>Magnoliopsida</taxon>
        <taxon>eudicotyledons</taxon>
        <taxon>Gunneridae</taxon>
        <taxon>Pentapetalae</taxon>
        <taxon>rosids</taxon>
        <taxon>malvids</taxon>
        <taxon>Malvales</taxon>
        <taxon>Malvaceae</taxon>
        <taxon>Malvoideae</taxon>
        <taxon>Gossypium</taxon>
    </lineage>
</organism>
<protein>
    <submittedName>
        <fullName evidence="1">Uncharacterized protein</fullName>
    </submittedName>
</protein>
<sequence length="43" mass="4753">MLHCIGLGFNIDRRKCTERLRAKLTGSSATNHCLVPHSVLFGV</sequence>
<evidence type="ECO:0000313" key="1">
    <source>
        <dbReference type="EMBL" id="KHG10820.1"/>
    </source>
</evidence>
<reference evidence="2" key="1">
    <citation type="submission" date="2014-09" db="EMBL/GenBank/DDBJ databases">
        <authorList>
            <person name="Mudge J."/>
            <person name="Ramaraj T."/>
            <person name="Lindquist I.E."/>
            <person name="Bharti A.K."/>
            <person name="Sundararajan A."/>
            <person name="Cameron C.T."/>
            <person name="Woodward J.E."/>
            <person name="May G.D."/>
            <person name="Brubaker C."/>
            <person name="Broadhvest J."/>
            <person name="Wilkins T.A."/>
        </authorList>
    </citation>
    <scope>NUCLEOTIDE SEQUENCE</scope>
    <source>
        <strain evidence="2">cv. AKA8401</strain>
    </source>
</reference>